<dbReference type="InterPro" id="IPR036397">
    <property type="entry name" value="RNaseH_sf"/>
</dbReference>
<gene>
    <name evidence="2" type="ORF">GCM10009001_29050</name>
</gene>
<comment type="caution">
    <text evidence="2">The sequence shown here is derived from an EMBL/GenBank/DDBJ whole genome shotgun (WGS) entry which is preliminary data.</text>
</comment>
<dbReference type="Proteomes" id="UP001500866">
    <property type="component" value="Unassembled WGS sequence"/>
</dbReference>
<dbReference type="EMBL" id="BAAADS010000021">
    <property type="protein sequence ID" value="GAA0609886.1"/>
    <property type="molecule type" value="Genomic_DNA"/>
</dbReference>
<proteinExistence type="predicted"/>
<dbReference type="InterPro" id="IPR038717">
    <property type="entry name" value="Tc1-like_DDE_dom"/>
</dbReference>
<accession>A0ABN1GEJ6</accession>
<organism evidence="2 3">
    <name type="scientific">Virgibacillus siamensis</name>
    <dbReference type="NCBI Taxonomy" id="480071"/>
    <lineage>
        <taxon>Bacteria</taxon>
        <taxon>Bacillati</taxon>
        <taxon>Bacillota</taxon>
        <taxon>Bacilli</taxon>
        <taxon>Bacillales</taxon>
        <taxon>Bacillaceae</taxon>
        <taxon>Virgibacillus</taxon>
    </lineage>
</organism>
<evidence type="ECO:0000313" key="2">
    <source>
        <dbReference type="EMBL" id="GAA0609886.1"/>
    </source>
</evidence>
<dbReference type="Gene3D" id="3.30.420.10">
    <property type="entry name" value="Ribonuclease H-like superfamily/Ribonuclease H"/>
    <property type="match status" value="1"/>
</dbReference>
<keyword evidence="3" id="KW-1185">Reference proteome</keyword>
<dbReference type="Pfam" id="PF13358">
    <property type="entry name" value="DDE_3"/>
    <property type="match status" value="1"/>
</dbReference>
<evidence type="ECO:0000313" key="3">
    <source>
        <dbReference type="Proteomes" id="UP001500866"/>
    </source>
</evidence>
<protein>
    <recommendedName>
        <fullName evidence="1">Tc1-like transposase DDE domain-containing protein</fullName>
    </recommendedName>
</protein>
<name>A0ABN1GEJ6_9BACI</name>
<evidence type="ECO:0000259" key="1">
    <source>
        <dbReference type="Pfam" id="PF13358"/>
    </source>
</evidence>
<sequence>MAAGIDLVTGEIIGSVEDRHRSREFVDFLKMLDDCYDPELRIQVVLDNHSAHTSKETRSYLETVPNRFEFVFTPKHGSWLNIIESFFAKMSKSFCGISASNPSKS</sequence>
<reference evidence="2 3" key="1">
    <citation type="journal article" date="2019" name="Int. J. Syst. Evol. Microbiol.">
        <title>The Global Catalogue of Microorganisms (GCM) 10K type strain sequencing project: providing services to taxonomists for standard genome sequencing and annotation.</title>
        <authorList>
            <consortium name="The Broad Institute Genomics Platform"/>
            <consortium name="The Broad Institute Genome Sequencing Center for Infectious Disease"/>
            <person name="Wu L."/>
            <person name="Ma J."/>
        </authorList>
    </citation>
    <scope>NUCLEOTIDE SEQUENCE [LARGE SCALE GENOMIC DNA]</scope>
    <source>
        <strain evidence="2 3">JCM 15395</strain>
    </source>
</reference>
<feature type="domain" description="Tc1-like transposase DDE" evidence="1">
    <location>
        <begin position="2"/>
        <end position="93"/>
    </location>
</feature>